<name>A0A0B6YKM6_9EUPU</name>
<feature type="non-terminal residue" evidence="2">
    <location>
        <position position="1"/>
    </location>
</feature>
<reference evidence="2" key="1">
    <citation type="submission" date="2014-12" db="EMBL/GenBank/DDBJ databases">
        <title>Insight into the proteome of Arion vulgaris.</title>
        <authorList>
            <person name="Aradska J."/>
            <person name="Bulat T."/>
            <person name="Smidak R."/>
            <person name="Sarate P."/>
            <person name="Gangsoo J."/>
            <person name="Sialana F."/>
            <person name="Bilban M."/>
            <person name="Lubec G."/>
        </authorList>
    </citation>
    <scope>NUCLEOTIDE SEQUENCE</scope>
    <source>
        <tissue evidence="2">Skin</tissue>
    </source>
</reference>
<dbReference type="EMBL" id="HACG01009882">
    <property type="protein sequence ID" value="CEK56747.1"/>
    <property type="molecule type" value="Transcribed_RNA"/>
</dbReference>
<evidence type="ECO:0000313" key="2">
    <source>
        <dbReference type="EMBL" id="CEK56747.1"/>
    </source>
</evidence>
<dbReference type="AlphaFoldDB" id="A0A0B6YKM6"/>
<sequence>TICSSCSSAPETKSKHYNTSCIERGKVSKETDPHDIMIGDAPVADGVVDGGDNGEDQASDSDAKSSN</sequence>
<accession>A0A0B6YKM6</accession>
<evidence type="ECO:0000256" key="1">
    <source>
        <dbReference type="SAM" id="MobiDB-lite"/>
    </source>
</evidence>
<feature type="non-terminal residue" evidence="2">
    <location>
        <position position="67"/>
    </location>
</feature>
<proteinExistence type="predicted"/>
<protein>
    <submittedName>
        <fullName evidence="2">Uncharacterized protein</fullName>
    </submittedName>
</protein>
<organism evidence="2">
    <name type="scientific">Arion vulgaris</name>
    <dbReference type="NCBI Taxonomy" id="1028688"/>
    <lineage>
        <taxon>Eukaryota</taxon>
        <taxon>Metazoa</taxon>
        <taxon>Spiralia</taxon>
        <taxon>Lophotrochozoa</taxon>
        <taxon>Mollusca</taxon>
        <taxon>Gastropoda</taxon>
        <taxon>Heterobranchia</taxon>
        <taxon>Euthyneura</taxon>
        <taxon>Panpulmonata</taxon>
        <taxon>Eupulmonata</taxon>
        <taxon>Stylommatophora</taxon>
        <taxon>Helicina</taxon>
        <taxon>Arionoidea</taxon>
        <taxon>Arionidae</taxon>
        <taxon>Arion</taxon>
    </lineage>
</organism>
<feature type="region of interest" description="Disordered" evidence="1">
    <location>
        <begin position="31"/>
        <end position="67"/>
    </location>
</feature>
<gene>
    <name evidence="2" type="primary">ORF28413</name>
</gene>